<dbReference type="Proteomes" id="UP000642014">
    <property type="component" value="Unassembled WGS sequence"/>
</dbReference>
<dbReference type="GO" id="GO:0003700">
    <property type="term" value="F:DNA-binding transcription factor activity"/>
    <property type="evidence" value="ECO:0007669"/>
    <property type="project" value="TreeGrafter"/>
</dbReference>
<evidence type="ECO:0000256" key="2">
    <source>
        <dbReference type="ARBA" id="ARBA00023125"/>
    </source>
</evidence>
<dbReference type="PANTHER" id="PTHR30055">
    <property type="entry name" value="HTH-TYPE TRANSCRIPTIONAL REGULATOR RUTR"/>
    <property type="match status" value="1"/>
</dbReference>
<feature type="compositionally biased region" description="Basic and acidic residues" evidence="5">
    <location>
        <begin position="80"/>
        <end position="89"/>
    </location>
</feature>
<dbReference type="EMBL" id="CP023693">
    <property type="protein sequence ID" value="QEV35652.1"/>
    <property type="molecule type" value="Genomic_DNA"/>
</dbReference>
<dbReference type="GeneID" id="95457731"/>
<evidence type="ECO:0000256" key="5">
    <source>
        <dbReference type="SAM" id="MobiDB-lite"/>
    </source>
</evidence>
<dbReference type="GO" id="GO:0000976">
    <property type="term" value="F:transcription cis-regulatory region binding"/>
    <property type="evidence" value="ECO:0007669"/>
    <property type="project" value="TreeGrafter"/>
</dbReference>
<dbReference type="Proteomes" id="UP000326029">
    <property type="component" value="Chromosome"/>
</dbReference>
<reference evidence="7 10" key="1">
    <citation type="journal article" date="2014" name="Int. J. Syst. Evol. Microbiol.">
        <title>Complete genome sequence of Corynebacterium casei LMG S-19264T (=DSM 44701T), isolated from a smear-ripened cheese.</title>
        <authorList>
            <consortium name="US DOE Joint Genome Institute (JGI-PGF)"/>
            <person name="Walter F."/>
            <person name="Albersmeier A."/>
            <person name="Kalinowski J."/>
            <person name="Ruckert C."/>
        </authorList>
    </citation>
    <scope>NUCLEOTIDE SEQUENCE [LARGE SCALE GENOMIC DNA]</scope>
    <source>
        <strain evidence="7 10">JCM 4205</strain>
    </source>
</reference>
<evidence type="ECO:0000313" key="9">
    <source>
        <dbReference type="Proteomes" id="UP000326029"/>
    </source>
</evidence>
<keyword evidence="9" id="KW-1185">Reference proteome</keyword>
<keyword evidence="1" id="KW-0805">Transcription regulation</keyword>
<reference evidence="7" key="3">
    <citation type="submission" date="2023-08" db="EMBL/GenBank/DDBJ databases">
        <authorList>
            <person name="Sun Q."/>
            <person name="Ohkuma M."/>
        </authorList>
    </citation>
    <scope>NUCLEOTIDE SEQUENCE</scope>
    <source>
        <strain evidence="7">JCM 4205</strain>
    </source>
</reference>
<organism evidence="7 10">
    <name type="scientific">Streptomyces cinereoruber</name>
    <dbReference type="NCBI Taxonomy" id="67260"/>
    <lineage>
        <taxon>Bacteria</taxon>
        <taxon>Bacillati</taxon>
        <taxon>Actinomycetota</taxon>
        <taxon>Actinomycetes</taxon>
        <taxon>Kitasatosporales</taxon>
        <taxon>Streptomycetaceae</taxon>
        <taxon>Streptomyces</taxon>
    </lineage>
</organism>
<dbReference type="EMBL" id="BMSJ01000002">
    <property type="protein sequence ID" value="GGR15784.1"/>
    <property type="molecule type" value="Genomic_DNA"/>
</dbReference>
<feature type="DNA-binding region" description="H-T-H motif" evidence="4">
    <location>
        <begin position="31"/>
        <end position="50"/>
    </location>
</feature>
<keyword evidence="2 4" id="KW-0238">DNA-binding</keyword>
<dbReference type="PROSITE" id="PS50977">
    <property type="entry name" value="HTH_TETR_2"/>
    <property type="match status" value="1"/>
</dbReference>
<evidence type="ECO:0000313" key="10">
    <source>
        <dbReference type="Proteomes" id="UP000642014"/>
    </source>
</evidence>
<protein>
    <submittedName>
        <fullName evidence="7">TetR family transcriptional regulator</fullName>
    </submittedName>
    <submittedName>
        <fullName evidence="8">TetR/AcrR family transcriptional regulator</fullName>
    </submittedName>
</protein>
<evidence type="ECO:0000259" key="6">
    <source>
        <dbReference type="PROSITE" id="PS50977"/>
    </source>
</evidence>
<dbReference type="PANTHER" id="PTHR30055:SF234">
    <property type="entry name" value="HTH-TYPE TRANSCRIPTIONAL REGULATOR BETI"/>
    <property type="match status" value="1"/>
</dbReference>
<feature type="region of interest" description="Disordered" evidence="5">
    <location>
        <begin position="79"/>
        <end position="98"/>
    </location>
</feature>
<dbReference type="InterPro" id="IPR001647">
    <property type="entry name" value="HTH_TetR"/>
</dbReference>
<dbReference type="SUPFAM" id="SSF48498">
    <property type="entry name" value="Tetracyclin repressor-like, C-terminal domain"/>
    <property type="match status" value="1"/>
</dbReference>
<accession>A0AAV4KEG0</accession>
<dbReference type="InterPro" id="IPR023772">
    <property type="entry name" value="DNA-bd_HTH_TetR-type_CS"/>
</dbReference>
<dbReference type="AlphaFoldDB" id="A0AAV4KEG0"/>
<dbReference type="PRINTS" id="PR00455">
    <property type="entry name" value="HTHTETR"/>
</dbReference>
<evidence type="ECO:0000313" key="7">
    <source>
        <dbReference type="EMBL" id="GGR15784.1"/>
    </source>
</evidence>
<dbReference type="Gene3D" id="1.10.357.10">
    <property type="entry name" value="Tetracycline Repressor, domain 2"/>
    <property type="match status" value="1"/>
</dbReference>
<dbReference type="Pfam" id="PF00440">
    <property type="entry name" value="TetR_N"/>
    <property type="match status" value="1"/>
</dbReference>
<evidence type="ECO:0000256" key="4">
    <source>
        <dbReference type="PROSITE-ProRule" id="PRU00335"/>
    </source>
</evidence>
<dbReference type="RefSeq" id="WP_152371039.1">
    <property type="nucleotide sequence ID" value="NZ_BMSJ01000002.1"/>
</dbReference>
<dbReference type="InterPro" id="IPR009057">
    <property type="entry name" value="Homeodomain-like_sf"/>
</dbReference>
<dbReference type="InterPro" id="IPR050109">
    <property type="entry name" value="HTH-type_TetR-like_transc_reg"/>
</dbReference>
<reference evidence="8 9" key="2">
    <citation type="submission" date="2017-09" db="EMBL/GenBank/DDBJ databases">
        <authorList>
            <person name="Lee N."/>
            <person name="Cho B.-K."/>
        </authorList>
    </citation>
    <scope>NUCLEOTIDE SEQUENCE [LARGE SCALE GENOMIC DNA]</scope>
    <source>
        <strain evidence="8 9">ATCC 19740</strain>
    </source>
</reference>
<keyword evidence="3" id="KW-0804">Transcription</keyword>
<dbReference type="SUPFAM" id="SSF46689">
    <property type="entry name" value="Homeodomain-like"/>
    <property type="match status" value="1"/>
</dbReference>
<evidence type="ECO:0000256" key="3">
    <source>
        <dbReference type="ARBA" id="ARBA00023163"/>
    </source>
</evidence>
<feature type="domain" description="HTH tetR-type" evidence="6">
    <location>
        <begin position="8"/>
        <end position="68"/>
    </location>
</feature>
<dbReference type="PROSITE" id="PS01081">
    <property type="entry name" value="HTH_TETR_1"/>
    <property type="match status" value="1"/>
</dbReference>
<dbReference type="InterPro" id="IPR036271">
    <property type="entry name" value="Tet_transcr_reg_TetR-rel_C_sf"/>
</dbReference>
<name>A0AAV4KEG0_9ACTN</name>
<evidence type="ECO:0000256" key="1">
    <source>
        <dbReference type="ARBA" id="ARBA00023015"/>
    </source>
</evidence>
<sequence length="216" mass="23248">MASQERAERTRRRLLEAAAEELSQHGFDGTSLQRVCRAAGVTMGALTFHFSNKMSLADAVHAHGHALTRTMVTAVVTAGEGRDGDRGGDGTEGFTGKDTPRLRQVVGVTDGLTRLLREEPTVRAAARLSRDRTLKDGHWNDSWLPRVHELLELAHKEGELRSGVNPHSVALLARLLISGLAASTEPDGDGETFDQLGAIWGLVLSGITGDDRGKPD</sequence>
<proteinExistence type="predicted"/>
<evidence type="ECO:0000313" key="8">
    <source>
        <dbReference type="EMBL" id="QEV35652.1"/>
    </source>
</evidence>
<gene>
    <name evidence="8" type="ORF">CP977_28630</name>
    <name evidence="7" type="ORF">GCM10010497_17610</name>
</gene>